<evidence type="ECO:0000259" key="3">
    <source>
        <dbReference type="PROSITE" id="PS51688"/>
    </source>
</evidence>
<keyword evidence="2" id="KW-0946">Virion</keyword>
<evidence type="ECO:0000313" key="4">
    <source>
        <dbReference type="EMBL" id="CAB4129683.1"/>
    </source>
</evidence>
<keyword evidence="2" id="KW-1227">Viral tail protein</keyword>
<dbReference type="PROSITE" id="PS51688">
    <property type="entry name" value="ICA"/>
    <property type="match status" value="1"/>
</dbReference>
<comment type="subcellular location">
    <subcellularLocation>
        <location evidence="1">Virion</location>
    </subcellularLocation>
</comment>
<dbReference type="GO" id="GO:0098015">
    <property type="term" value="C:virus tail"/>
    <property type="evidence" value="ECO:0007669"/>
    <property type="project" value="UniProtKB-KW"/>
</dbReference>
<evidence type="ECO:0000256" key="2">
    <source>
        <dbReference type="ARBA" id="ARBA00022732"/>
    </source>
</evidence>
<organism evidence="4">
    <name type="scientific">uncultured Caudovirales phage</name>
    <dbReference type="NCBI Taxonomy" id="2100421"/>
    <lineage>
        <taxon>Viruses</taxon>
        <taxon>Duplodnaviria</taxon>
        <taxon>Heunggongvirae</taxon>
        <taxon>Uroviricota</taxon>
        <taxon>Caudoviricetes</taxon>
        <taxon>Peduoviridae</taxon>
        <taxon>Maltschvirus</taxon>
        <taxon>Maltschvirus maltsch</taxon>
    </lineage>
</organism>
<sequence>MANEFNIKNGFITSGNSNVYANLTIKGPFASSTVAPLVVQNTTTYGPPNYDQYAQIWLNAAGSVMGWMRNNGEFQFGNTFNTSYYRSSTAGNSTTPIYGNNAASGMYFPSTNIIGFSTTNVEALRIFSGQNISIGTTIDSGYKLDINGTARVIGSKGSVITDGSSTTAFLTFSGSNTVGGTGYTDFIRVTNTAAGATTPTKTLRVNNIGGLEIMNNAYTAVALSITDNGILNVGGGNIATTTSSDGTSNYLSFNANNSQIYDDGNLHIHSRSANQSMWINANNGQINIGTQSPVAGGGIASAIAFGTGTANGYVTINTGKTVTTAAAYGYLTTGGAGTYPGGSQSVVISLYANSRIWGQEIDAFSDERMKNIEGEISLEDGIKLVKNLIPIKYTWKEGDDRGIKAGYSAQQVIKSGFDHLIGLIPTEGLEETIDDDGFLSPKDTQFAMNYDQVTPYHGVVIKHLLEEIENLKNEIKELKNKVG</sequence>
<gene>
    <name evidence="4" type="ORF">UFOVP117_66</name>
</gene>
<dbReference type="EMBL" id="LR796235">
    <property type="protein sequence ID" value="CAB4129683.1"/>
    <property type="molecule type" value="Genomic_DNA"/>
</dbReference>
<reference evidence="4" key="1">
    <citation type="submission" date="2020-04" db="EMBL/GenBank/DDBJ databases">
        <authorList>
            <person name="Chiriac C."/>
            <person name="Salcher M."/>
            <person name="Ghai R."/>
            <person name="Kavagutti S V."/>
        </authorList>
    </citation>
    <scope>NUCLEOTIDE SEQUENCE</scope>
</reference>
<dbReference type="Pfam" id="PF13884">
    <property type="entry name" value="Peptidase_S74"/>
    <property type="match status" value="1"/>
</dbReference>
<proteinExistence type="predicted"/>
<accession>A0A6J5L8M9</accession>
<evidence type="ECO:0000256" key="1">
    <source>
        <dbReference type="ARBA" id="ARBA00004328"/>
    </source>
</evidence>
<feature type="domain" description="Peptidase S74" evidence="3">
    <location>
        <begin position="365"/>
        <end position="475"/>
    </location>
</feature>
<protein>
    <recommendedName>
        <fullName evidence="3">Peptidase S74 domain-containing protein</fullName>
    </recommendedName>
</protein>
<dbReference type="InterPro" id="IPR030392">
    <property type="entry name" value="S74_ICA"/>
</dbReference>
<name>A0A6J5L8M9_9CAUD</name>